<evidence type="ECO:0000256" key="5">
    <source>
        <dbReference type="ARBA" id="ARBA00022833"/>
    </source>
</evidence>
<accession>A0A1Y1QXX2</accession>
<dbReference type="Proteomes" id="UP000192491">
    <property type="component" value="Unassembled WGS sequence"/>
</dbReference>
<dbReference type="GO" id="GO:0016787">
    <property type="term" value="F:hydrolase activity"/>
    <property type="evidence" value="ECO:0007669"/>
    <property type="project" value="UniProtKB-KW"/>
</dbReference>
<evidence type="ECO:0000313" key="8">
    <source>
        <dbReference type="Proteomes" id="UP000192491"/>
    </source>
</evidence>
<evidence type="ECO:0000256" key="4">
    <source>
        <dbReference type="ARBA" id="ARBA00022801"/>
    </source>
</evidence>
<organism evidence="7 8">
    <name type="scientific">Thiothrix lacustris</name>
    <dbReference type="NCBI Taxonomy" id="525917"/>
    <lineage>
        <taxon>Bacteria</taxon>
        <taxon>Pseudomonadati</taxon>
        <taxon>Pseudomonadota</taxon>
        <taxon>Gammaproteobacteria</taxon>
        <taxon>Thiotrichales</taxon>
        <taxon>Thiotrichaceae</taxon>
        <taxon>Thiothrix</taxon>
    </lineage>
</organism>
<dbReference type="CDD" id="cd07729">
    <property type="entry name" value="AHL_lactonase_MBL-fold"/>
    <property type="match status" value="1"/>
</dbReference>
<dbReference type="AlphaFoldDB" id="A0A1Y1QXX2"/>
<keyword evidence="3" id="KW-0479">Metal-binding</keyword>
<evidence type="ECO:0000256" key="2">
    <source>
        <dbReference type="ARBA" id="ARBA00007749"/>
    </source>
</evidence>
<name>A0A1Y1QXX2_9GAMM</name>
<feature type="domain" description="Metallo-beta-lactamase" evidence="6">
    <location>
        <begin position="38"/>
        <end position="247"/>
    </location>
</feature>
<dbReference type="GO" id="GO:0046872">
    <property type="term" value="F:metal ion binding"/>
    <property type="evidence" value="ECO:0007669"/>
    <property type="project" value="UniProtKB-KW"/>
</dbReference>
<comment type="cofactor">
    <cofactor evidence="1">
        <name>Zn(2+)</name>
        <dbReference type="ChEBI" id="CHEBI:29105"/>
    </cofactor>
</comment>
<dbReference type="SMART" id="SM00849">
    <property type="entry name" value="Lactamase_B"/>
    <property type="match status" value="1"/>
</dbReference>
<sequence>MASAYKTTRLLPLLTGISRYEKTVSTANRGTGQFIHAPIIAYLIETPNGRILYDTGCDYRKLATPTARKHYFARFLPVFEAPHMNDTQRIPHYLQRLGLTLQDIDLILLSHLHFDHAGGLHELAGCEVHLHKTELEAALSGTVTGVFPDEIANHANWHLHNADDELAPGIHTLHTPGHTAGHLSLKIEFAHSRPVILCGDAADLQENLTDEIAPGYCWQDNETLALASIRKLKALAQQTHAELWPNHDLAFFQTLPAFPTWRE</sequence>
<dbReference type="InterPro" id="IPR001279">
    <property type="entry name" value="Metallo-B-lactamas"/>
</dbReference>
<dbReference type="SUPFAM" id="SSF56281">
    <property type="entry name" value="Metallo-hydrolase/oxidoreductase"/>
    <property type="match status" value="1"/>
</dbReference>
<evidence type="ECO:0000259" key="6">
    <source>
        <dbReference type="SMART" id="SM00849"/>
    </source>
</evidence>
<keyword evidence="5" id="KW-0862">Zinc</keyword>
<evidence type="ECO:0000313" key="7">
    <source>
        <dbReference type="EMBL" id="OQX16380.1"/>
    </source>
</evidence>
<reference evidence="7 8" key="1">
    <citation type="submission" date="2017-01" db="EMBL/GenBank/DDBJ databases">
        <title>Novel large sulfur bacteria in the metagenomes of groundwater-fed chemosynthetic microbial mats in the Lake Huron basin.</title>
        <authorList>
            <person name="Sharrar A.M."/>
            <person name="Flood B.E."/>
            <person name="Bailey J.V."/>
            <person name="Jones D.S."/>
            <person name="Biddanda B."/>
            <person name="Ruberg S.A."/>
            <person name="Marcus D.N."/>
            <person name="Dick G.J."/>
        </authorList>
    </citation>
    <scope>NUCLEOTIDE SEQUENCE [LARGE SCALE GENOMIC DNA]</scope>
    <source>
        <strain evidence="7">A8</strain>
    </source>
</reference>
<gene>
    <name evidence="7" type="ORF">BWK73_04065</name>
</gene>
<proteinExistence type="inferred from homology"/>
<dbReference type="PANTHER" id="PTHR42978">
    <property type="entry name" value="QUORUM-QUENCHING LACTONASE YTNP-RELATED-RELATED"/>
    <property type="match status" value="1"/>
</dbReference>
<comment type="similarity">
    <text evidence="2">Belongs to the metallo-beta-lactamase superfamily.</text>
</comment>
<dbReference type="Pfam" id="PF00753">
    <property type="entry name" value="Lactamase_B"/>
    <property type="match status" value="1"/>
</dbReference>
<evidence type="ECO:0000256" key="1">
    <source>
        <dbReference type="ARBA" id="ARBA00001947"/>
    </source>
</evidence>
<dbReference type="EMBL" id="MTEJ01000005">
    <property type="protein sequence ID" value="OQX16380.1"/>
    <property type="molecule type" value="Genomic_DNA"/>
</dbReference>
<dbReference type="InterPro" id="IPR051013">
    <property type="entry name" value="MBL_superfamily_lactonases"/>
</dbReference>
<keyword evidence="4 7" id="KW-0378">Hydrolase</keyword>
<protein>
    <submittedName>
        <fullName evidence="7">MBL fold metallo-hydrolase</fullName>
    </submittedName>
</protein>
<dbReference type="InterPro" id="IPR036866">
    <property type="entry name" value="RibonucZ/Hydroxyglut_hydro"/>
</dbReference>
<dbReference type="PANTHER" id="PTHR42978:SF2">
    <property type="entry name" value="102 KBASES UNSTABLE REGION: FROM 1 TO 119443"/>
    <property type="match status" value="1"/>
</dbReference>
<dbReference type="Gene3D" id="3.60.15.10">
    <property type="entry name" value="Ribonuclease Z/Hydroxyacylglutathione hydrolase-like"/>
    <property type="match status" value="1"/>
</dbReference>
<comment type="caution">
    <text evidence="7">The sequence shown here is derived from an EMBL/GenBank/DDBJ whole genome shotgun (WGS) entry which is preliminary data.</text>
</comment>
<evidence type="ECO:0000256" key="3">
    <source>
        <dbReference type="ARBA" id="ARBA00022723"/>
    </source>
</evidence>